<dbReference type="NCBIfam" id="TIGR00614">
    <property type="entry name" value="recQ_fam"/>
    <property type="match status" value="1"/>
</dbReference>
<dbReference type="PANTHER" id="PTHR13710">
    <property type="entry name" value="DNA HELICASE RECQ FAMILY MEMBER"/>
    <property type="match status" value="1"/>
</dbReference>
<dbReference type="GO" id="GO:0006260">
    <property type="term" value="P:DNA replication"/>
    <property type="evidence" value="ECO:0007669"/>
    <property type="project" value="InterPro"/>
</dbReference>
<dbReference type="Proteomes" id="UP000249794">
    <property type="component" value="Unassembled WGS sequence"/>
</dbReference>
<name>A0A2W4X0T3_9CYAN</name>
<keyword evidence="8 20" id="KW-0347">Helicase</keyword>
<dbReference type="GO" id="GO:0003677">
    <property type="term" value="F:DNA binding"/>
    <property type="evidence" value="ECO:0007669"/>
    <property type="project" value="UniProtKB-KW"/>
</dbReference>
<dbReference type="PROSITE" id="PS51194">
    <property type="entry name" value="HELICASE_CTER"/>
    <property type="match status" value="1"/>
</dbReference>
<dbReference type="SMART" id="SM00490">
    <property type="entry name" value="HELICc"/>
    <property type="match status" value="1"/>
</dbReference>
<dbReference type="Gene3D" id="1.10.150.80">
    <property type="entry name" value="HRDC domain"/>
    <property type="match status" value="1"/>
</dbReference>
<dbReference type="PANTHER" id="PTHR13710:SF105">
    <property type="entry name" value="ATP-DEPENDENT DNA HELICASE Q1"/>
    <property type="match status" value="1"/>
</dbReference>
<dbReference type="InterPro" id="IPR002121">
    <property type="entry name" value="HRDC_dom"/>
</dbReference>
<dbReference type="GO" id="GO:0046872">
    <property type="term" value="F:metal ion binding"/>
    <property type="evidence" value="ECO:0007669"/>
    <property type="project" value="UniProtKB-KW"/>
</dbReference>
<evidence type="ECO:0000259" key="19">
    <source>
        <dbReference type="PROSITE" id="PS51194"/>
    </source>
</evidence>
<dbReference type="InterPro" id="IPR018982">
    <property type="entry name" value="RQC_domain"/>
</dbReference>
<dbReference type="SMART" id="SM00956">
    <property type="entry name" value="RQC"/>
    <property type="match status" value="1"/>
</dbReference>
<keyword evidence="14" id="KW-0413">Isomerase</keyword>
<dbReference type="GO" id="GO:0006310">
    <property type="term" value="P:DNA recombination"/>
    <property type="evidence" value="ECO:0007669"/>
    <property type="project" value="UniProtKB-UniRule"/>
</dbReference>
<comment type="caution">
    <text evidence="20">The sequence shown here is derived from an EMBL/GenBank/DDBJ whole genome shotgun (WGS) entry which is preliminary data.</text>
</comment>
<dbReference type="Pfam" id="PF00570">
    <property type="entry name" value="HRDC"/>
    <property type="match status" value="1"/>
</dbReference>
<dbReference type="InterPro" id="IPR011545">
    <property type="entry name" value="DEAD/DEAH_box_helicase_dom"/>
</dbReference>
<keyword evidence="7" id="KW-0378">Hydrolase</keyword>
<dbReference type="GO" id="GO:0043590">
    <property type="term" value="C:bacterial nucleoid"/>
    <property type="evidence" value="ECO:0007669"/>
    <property type="project" value="TreeGrafter"/>
</dbReference>
<keyword evidence="10" id="KW-0067">ATP-binding</keyword>
<evidence type="ECO:0000256" key="6">
    <source>
        <dbReference type="ARBA" id="ARBA00022763"/>
    </source>
</evidence>
<keyword evidence="9" id="KW-0862">Zinc</keyword>
<dbReference type="GO" id="GO:0006281">
    <property type="term" value="P:DNA repair"/>
    <property type="evidence" value="ECO:0007669"/>
    <property type="project" value="UniProtKB-KW"/>
</dbReference>
<comment type="cofactor">
    <cofactor evidence="1">
        <name>Mg(2+)</name>
        <dbReference type="ChEBI" id="CHEBI:18420"/>
    </cofactor>
</comment>
<keyword evidence="12" id="KW-0233">DNA recombination</keyword>
<evidence type="ECO:0000256" key="4">
    <source>
        <dbReference type="ARBA" id="ARBA00022723"/>
    </source>
</evidence>
<dbReference type="Gene3D" id="1.10.10.10">
    <property type="entry name" value="Winged helix-like DNA-binding domain superfamily/Winged helix DNA-binding domain"/>
    <property type="match status" value="1"/>
</dbReference>
<dbReference type="GO" id="GO:0016787">
    <property type="term" value="F:hydrolase activity"/>
    <property type="evidence" value="ECO:0007669"/>
    <property type="project" value="UniProtKB-KW"/>
</dbReference>
<dbReference type="SUPFAM" id="SSF47819">
    <property type="entry name" value="HRDC-like"/>
    <property type="match status" value="1"/>
</dbReference>
<evidence type="ECO:0000256" key="15">
    <source>
        <dbReference type="ARBA" id="ARBA00034617"/>
    </source>
</evidence>
<evidence type="ECO:0000259" key="18">
    <source>
        <dbReference type="PROSITE" id="PS51192"/>
    </source>
</evidence>
<dbReference type="FunFam" id="3.40.50.300:FF:000296">
    <property type="entry name" value="ATP-dependent DNA helicase RecQ"/>
    <property type="match status" value="1"/>
</dbReference>
<dbReference type="NCBIfam" id="TIGR01389">
    <property type="entry name" value="recQ"/>
    <property type="match status" value="1"/>
</dbReference>
<dbReference type="Gene3D" id="1.10.10.1390">
    <property type="entry name" value="ATP-dependent DNA helicase RecQ"/>
    <property type="match status" value="1"/>
</dbReference>
<dbReference type="InterPro" id="IPR027417">
    <property type="entry name" value="P-loop_NTPase"/>
</dbReference>
<keyword evidence="5" id="KW-0547">Nucleotide-binding</keyword>
<dbReference type="InterPro" id="IPR044876">
    <property type="entry name" value="HRDC_dom_sf"/>
</dbReference>
<dbReference type="InterPro" id="IPR029491">
    <property type="entry name" value="Helicase_HTH"/>
</dbReference>
<dbReference type="CDD" id="cd18794">
    <property type="entry name" value="SF2_C_RecQ"/>
    <property type="match status" value="1"/>
</dbReference>
<dbReference type="InterPro" id="IPR004589">
    <property type="entry name" value="DNA_helicase_ATP-dep_RecQ"/>
</dbReference>
<dbReference type="InterPro" id="IPR036388">
    <property type="entry name" value="WH-like_DNA-bd_sf"/>
</dbReference>
<dbReference type="Pfam" id="PF00271">
    <property type="entry name" value="Helicase_C"/>
    <property type="match status" value="1"/>
</dbReference>
<evidence type="ECO:0000256" key="9">
    <source>
        <dbReference type="ARBA" id="ARBA00022833"/>
    </source>
</evidence>
<dbReference type="FunFam" id="3.40.50.300:FF:000156">
    <property type="entry name" value="ATP-dependent DNA helicase recQ"/>
    <property type="match status" value="1"/>
</dbReference>
<dbReference type="GO" id="GO:0043138">
    <property type="term" value="F:3'-5' DNA helicase activity"/>
    <property type="evidence" value="ECO:0007669"/>
    <property type="project" value="UniProtKB-EC"/>
</dbReference>
<dbReference type="Pfam" id="PF14493">
    <property type="entry name" value="HTH_40"/>
    <property type="match status" value="1"/>
</dbReference>
<evidence type="ECO:0000259" key="17">
    <source>
        <dbReference type="PROSITE" id="PS50967"/>
    </source>
</evidence>
<evidence type="ECO:0000256" key="11">
    <source>
        <dbReference type="ARBA" id="ARBA00023125"/>
    </source>
</evidence>
<dbReference type="Pfam" id="PF16124">
    <property type="entry name" value="RecQ_Zn_bind"/>
    <property type="match status" value="1"/>
</dbReference>
<keyword evidence="4" id="KW-0479">Metal-binding</keyword>
<evidence type="ECO:0000313" key="21">
    <source>
        <dbReference type="Proteomes" id="UP000249794"/>
    </source>
</evidence>
<evidence type="ECO:0000256" key="7">
    <source>
        <dbReference type="ARBA" id="ARBA00022801"/>
    </source>
</evidence>
<feature type="domain" description="HRDC" evidence="17">
    <location>
        <begin position="543"/>
        <end position="623"/>
    </location>
</feature>
<dbReference type="SUPFAM" id="SSF52540">
    <property type="entry name" value="P-loop containing nucleoside triphosphate hydrolases"/>
    <property type="match status" value="2"/>
</dbReference>
<dbReference type="InterPro" id="IPR014001">
    <property type="entry name" value="Helicase_ATP-bd"/>
</dbReference>
<dbReference type="GO" id="GO:0005737">
    <property type="term" value="C:cytoplasm"/>
    <property type="evidence" value="ECO:0007669"/>
    <property type="project" value="TreeGrafter"/>
</dbReference>
<comment type="cofactor">
    <cofactor evidence="2">
        <name>Zn(2+)</name>
        <dbReference type="ChEBI" id="CHEBI:29105"/>
    </cofactor>
</comment>
<dbReference type="GO" id="GO:0005524">
    <property type="term" value="F:ATP binding"/>
    <property type="evidence" value="ECO:0007669"/>
    <property type="project" value="UniProtKB-KW"/>
</dbReference>
<dbReference type="Pfam" id="PF09382">
    <property type="entry name" value="RQC"/>
    <property type="match status" value="1"/>
</dbReference>
<evidence type="ECO:0000256" key="8">
    <source>
        <dbReference type="ARBA" id="ARBA00022806"/>
    </source>
</evidence>
<dbReference type="GO" id="GO:0030894">
    <property type="term" value="C:replisome"/>
    <property type="evidence" value="ECO:0007669"/>
    <property type="project" value="TreeGrafter"/>
</dbReference>
<evidence type="ECO:0000256" key="13">
    <source>
        <dbReference type="ARBA" id="ARBA00023204"/>
    </source>
</evidence>
<reference evidence="20 21" key="2">
    <citation type="submission" date="2018-06" db="EMBL/GenBank/DDBJ databases">
        <title>Metagenomic assembly of (sub)arctic Cyanobacteria and their associated microbiome from non-axenic cultures.</title>
        <authorList>
            <person name="Baurain D."/>
        </authorList>
    </citation>
    <scope>NUCLEOTIDE SEQUENCE [LARGE SCALE GENOMIC DNA]</scope>
    <source>
        <strain evidence="20">ULC027bin1</strain>
    </source>
</reference>
<organism evidence="20 21">
    <name type="scientific">Phormidesmis priestleyi</name>
    <dbReference type="NCBI Taxonomy" id="268141"/>
    <lineage>
        <taxon>Bacteria</taxon>
        <taxon>Bacillati</taxon>
        <taxon>Cyanobacteriota</taxon>
        <taxon>Cyanophyceae</taxon>
        <taxon>Leptolyngbyales</taxon>
        <taxon>Leptolyngbyaceae</taxon>
        <taxon>Phormidesmis</taxon>
    </lineage>
</organism>
<dbReference type="PROSITE" id="PS51192">
    <property type="entry name" value="HELICASE_ATP_BIND_1"/>
    <property type="match status" value="1"/>
</dbReference>
<dbReference type="GO" id="GO:0009432">
    <property type="term" value="P:SOS response"/>
    <property type="evidence" value="ECO:0007669"/>
    <property type="project" value="UniProtKB-UniRule"/>
</dbReference>
<sequence length="747" mass="83877">MSISAEPLQSTSLDSLESALKHHFGHDQFRFDQRHIIERVLKNQDVLVIMPTGGGKSLCYQLPALLREGVTIVISPLIALMQDQVTALQDNGVGATFLNSTLSSEAVRSREQALFSGNIKLLYVAPERLFTPAFSDLLDKLSQKIGISTFAIDEAHCVSEWGHDFRPDYRQLFQLKQRYPQIPVIALTATATQRVRTDIVQQLRLNDPEVYVSSFNRQNLYYEVKQKSKQPYHQLLSLVNDYQNQVKASGIIYCLSRKHVDEVALKLQTDGLSALPYHAGLSAEEREKNQTQFIRDDVQIIVATVAFGMGINKPDVRFVIHYDLPRNLESYYQEAGRAGRDGEDANCIILFGWKDVHTVKYLIGQKADPSEQRIAQQQLDQIINYAESCVCRRKIQLGYFGEPFEAPCSNCDNCINPAPVEDWTLEAQKFLSCVYRCDQRFGMNHIIDVLRGSRKKRILELNHDQLSTHNIGADRSVDDWRMLCRALIHQGYLDETTDGYSVLKLNASSNQILKKLVSVEIPVSTRIEKSAAVSAKAANAELTDEENSLMSQLRALRKKLADEQSVPPYIVFADASLRQMAQNRPQTSGAFSKISGVGSRKLVQYGGAFTQTIREFCQANGLEERSPETAVIATHTPANQTEVTSTQLATYQLYQSGLSLPDIALQRDVRLSTINGHMSKLIEAGYEVDIDQLVSTERQSVINSAIAEVGPHSLRNIREVTGETYDYQEINLVRAAWEVANKDQSPA</sequence>
<dbReference type="GO" id="GO:0009378">
    <property type="term" value="F:four-way junction helicase activity"/>
    <property type="evidence" value="ECO:0007669"/>
    <property type="project" value="TreeGrafter"/>
</dbReference>
<dbReference type="SMART" id="SM00341">
    <property type="entry name" value="HRDC"/>
    <property type="match status" value="1"/>
</dbReference>
<comment type="similarity">
    <text evidence="3">Belongs to the helicase family. RecQ subfamily.</text>
</comment>
<dbReference type="Gene3D" id="3.40.50.300">
    <property type="entry name" value="P-loop containing nucleotide triphosphate hydrolases"/>
    <property type="match status" value="2"/>
</dbReference>
<evidence type="ECO:0000256" key="1">
    <source>
        <dbReference type="ARBA" id="ARBA00001946"/>
    </source>
</evidence>
<dbReference type="InterPro" id="IPR032284">
    <property type="entry name" value="RecQ_Zn-bd"/>
</dbReference>
<keyword evidence="6" id="KW-0227">DNA damage</keyword>
<evidence type="ECO:0000256" key="12">
    <source>
        <dbReference type="ARBA" id="ARBA00023172"/>
    </source>
</evidence>
<dbReference type="EMBL" id="QBMP01000221">
    <property type="protein sequence ID" value="PZO49047.1"/>
    <property type="molecule type" value="Genomic_DNA"/>
</dbReference>
<feature type="domain" description="Helicase ATP-binding" evidence="18">
    <location>
        <begin position="37"/>
        <end position="209"/>
    </location>
</feature>
<dbReference type="EC" id="5.6.2.4" evidence="16"/>
<dbReference type="InterPro" id="IPR001650">
    <property type="entry name" value="Helicase_C-like"/>
</dbReference>
<evidence type="ECO:0000256" key="2">
    <source>
        <dbReference type="ARBA" id="ARBA00001947"/>
    </source>
</evidence>
<dbReference type="InterPro" id="IPR006293">
    <property type="entry name" value="DNA_helicase_ATP-dep_RecQ_bac"/>
</dbReference>
<dbReference type="PROSITE" id="PS50967">
    <property type="entry name" value="HRDC"/>
    <property type="match status" value="1"/>
</dbReference>
<evidence type="ECO:0000256" key="3">
    <source>
        <dbReference type="ARBA" id="ARBA00005446"/>
    </source>
</evidence>
<dbReference type="AlphaFoldDB" id="A0A2W4X0T3"/>
<keyword evidence="13" id="KW-0234">DNA repair</keyword>
<dbReference type="SMART" id="SM00487">
    <property type="entry name" value="DEXDc"/>
    <property type="match status" value="1"/>
</dbReference>
<protein>
    <recommendedName>
        <fullName evidence="16">DNA helicase RecQ</fullName>
        <ecNumber evidence="16">5.6.2.4</ecNumber>
    </recommendedName>
</protein>
<comment type="catalytic activity">
    <reaction evidence="15">
        <text>Couples ATP hydrolysis with the unwinding of duplex DNA by translocating in the 3'-5' direction.</text>
        <dbReference type="EC" id="5.6.2.4"/>
    </reaction>
</comment>
<gene>
    <name evidence="20" type="primary">recQ</name>
    <name evidence="20" type="ORF">DCF15_17300</name>
</gene>
<dbReference type="CDD" id="cd17920">
    <property type="entry name" value="DEXHc_RecQ"/>
    <property type="match status" value="1"/>
</dbReference>
<evidence type="ECO:0000256" key="16">
    <source>
        <dbReference type="NCBIfam" id="TIGR01389"/>
    </source>
</evidence>
<reference evidence="21" key="1">
    <citation type="submission" date="2018-04" db="EMBL/GenBank/DDBJ databases">
        <authorList>
            <person name="Cornet L."/>
        </authorList>
    </citation>
    <scope>NUCLEOTIDE SEQUENCE [LARGE SCALE GENOMIC DNA]</scope>
</reference>
<evidence type="ECO:0000256" key="5">
    <source>
        <dbReference type="ARBA" id="ARBA00022741"/>
    </source>
</evidence>
<dbReference type="Pfam" id="PF00270">
    <property type="entry name" value="DEAD"/>
    <property type="match status" value="1"/>
</dbReference>
<evidence type="ECO:0000313" key="20">
    <source>
        <dbReference type="EMBL" id="PZO49047.1"/>
    </source>
</evidence>
<keyword evidence="11" id="KW-0238">DNA-binding</keyword>
<evidence type="ECO:0000256" key="14">
    <source>
        <dbReference type="ARBA" id="ARBA00023235"/>
    </source>
</evidence>
<accession>A0A2W4X0T3</accession>
<dbReference type="InterPro" id="IPR010997">
    <property type="entry name" value="HRDC-like_sf"/>
</dbReference>
<feature type="domain" description="Helicase C-terminal" evidence="19">
    <location>
        <begin position="234"/>
        <end position="382"/>
    </location>
</feature>
<proteinExistence type="inferred from homology"/>
<evidence type="ECO:0000256" key="10">
    <source>
        <dbReference type="ARBA" id="ARBA00022840"/>
    </source>
</evidence>